<dbReference type="EC" id="2.6.1.-" evidence="6"/>
<reference evidence="8 9" key="1">
    <citation type="submission" date="2020-11" db="EMBL/GenBank/DDBJ databases">
        <title>Vibrio nitrifigilis sp. nov., a marine nitrogen-fixing bacterium isolated from the lagoon sediment of an islet inside an atoll.</title>
        <authorList>
            <person name="Wang L.-T."/>
            <person name="Shieh W.Y."/>
        </authorList>
    </citation>
    <scope>NUCLEOTIDE SEQUENCE [LARGE SCALE GENOMIC DNA]</scope>
    <source>
        <strain evidence="8 9">NFV-1</strain>
    </source>
</reference>
<evidence type="ECO:0000256" key="3">
    <source>
        <dbReference type="ARBA" id="ARBA00022576"/>
    </source>
</evidence>
<dbReference type="InterPro" id="IPR015422">
    <property type="entry name" value="PyrdxlP-dep_Trfase_small"/>
</dbReference>
<keyword evidence="9" id="KW-1185">Reference proteome</keyword>
<dbReference type="PROSITE" id="PS00105">
    <property type="entry name" value="AA_TRANSFER_CLASS_1"/>
    <property type="match status" value="1"/>
</dbReference>
<dbReference type="InterPro" id="IPR015421">
    <property type="entry name" value="PyrdxlP-dep_Trfase_major"/>
</dbReference>
<comment type="similarity">
    <text evidence="2 6">Belongs to the class-I pyridoxal-phosphate-dependent aminotransferase family.</text>
</comment>
<dbReference type="CDD" id="cd00609">
    <property type="entry name" value="AAT_like"/>
    <property type="match status" value="1"/>
</dbReference>
<dbReference type="SUPFAM" id="SSF53383">
    <property type="entry name" value="PLP-dependent transferases"/>
    <property type="match status" value="1"/>
</dbReference>
<accession>A0ABS0GK62</accession>
<dbReference type="EMBL" id="JADPMR010000004">
    <property type="protein sequence ID" value="MBF9002864.1"/>
    <property type="molecule type" value="Genomic_DNA"/>
</dbReference>
<evidence type="ECO:0000256" key="4">
    <source>
        <dbReference type="ARBA" id="ARBA00022679"/>
    </source>
</evidence>
<dbReference type="InterPro" id="IPR015424">
    <property type="entry name" value="PyrdxlP-dep_Trfase"/>
</dbReference>
<organism evidence="8 9">
    <name type="scientific">Vibrio nitrifigilis</name>
    <dbReference type="NCBI Taxonomy" id="2789781"/>
    <lineage>
        <taxon>Bacteria</taxon>
        <taxon>Pseudomonadati</taxon>
        <taxon>Pseudomonadota</taxon>
        <taxon>Gammaproteobacteria</taxon>
        <taxon>Vibrionales</taxon>
        <taxon>Vibrionaceae</taxon>
        <taxon>Vibrio</taxon>
    </lineage>
</organism>
<proteinExistence type="inferred from homology"/>
<evidence type="ECO:0000313" key="9">
    <source>
        <dbReference type="Proteomes" id="UP000597206"/>
    </source>
</evidence>
<keyword evidence="4 6" id="KW-0808">Transferase</keyword>
<dbReference type="GO" id="GO:0008483">
    <property type="term" value="F:transaminase activity"/>
    <property type="evidence" value="ECO:0007669"/>
    <property type="project" value="UniProtKB-KW"/>
</dbReference>
<dbReference type="InterPro" id="IPR050596">
    <property type="entry name" value="AspAT/PAT-like"/>
</dbReference>
<dbReference type="PANTHER" id="PTHR46383:SF1">
    <property type="entry name" value="ASPARTATE AMINOTRANSFERASE"/>
    <property type="match status" value="1"/>
</dbReference>
<dbReference type="Gene3D" id="3.90.1150.10">
    <property type="entry name" value="Aspartate Aminotransferase, domain 1"/>
    <property type="match status" value="1"/>
</dbReference>
<dbReference type="InterPro" id="IPR004839">
    <property type="entry name" value="Aminotransferase_I/II_large"/>
</dbReference>
<keyword evidence="5" id="KW-0663">Pyridoxal phosphate</keyword>
<dbReference type="Gene3D" id="3.40.640.10">
    <property type="entry name" value="Type I PLP-dependent aspartate aminotransferase-like (Major domain)"/>
    <property type="match status" value="1"/>
</dbReference>
<evidence type="ECO:0000259" key="7">
    <source>
        <dbReference type="Pfam" id="PF00155"/>
    </source>
</evidence>
<evidence type="ECO:0000256" key="6">
    <source>
        <dbReference type="RuleBase" id="RU000481"/>
    </source>
</evidence>
<dbReference type="InterPro" id="IPR004838">
    <property type="entry name" value="NHTrfase_class1_PyrdxlP-BS"/>
</dbReference>
<sequence length="399" mass="43564">MQQHIKAPFHNVTGGLFDSVIKADVGEGAGKIIESGGTILAWADPDFPDPAMPASVQQALIDSVNHGVSSHYVMPIGPRELRVAIADKIQRQTGLDLDPSRNIIVTPGSDSGLFYAMYPFLESGDEVLVPTPTYPNNMVNISLMGAKAIEVPTQAENNYQIEKSQLEKHLTPNTKILVICHPNNPTSVVYRKEVIADIAEFVIENDLILICDQAFEDIIFDGIEFVAPASLPQMLERTVTVCSMSKGYGLSGLRIGYIYTSDTLIDKYYGAAVNILGAPSHLSCAGAIAALHDDTIINERQVRLANRRATVCEIFNSIQGVSCQAPESGILQWINVENIGNGADITQFILQDQNVLVNPGGQYGKGFEGYLRLIYGCFRDDVQLFNACERVKDGLINFK</sequence>
<dbReference type="Pfam" id="PF00155">
    <property type="entry name" value="Aminotran_1_2"/>
    <property type="match status" value="1"/>
</dbReference>
<evidence type="ECO:0000256" key="2">
    <source>
        <dbReference type="ARBA" id="ARBA00007441"/>
    </source>
</evidence>
<evidence type="ECO:0000256" key="5">
    <source>
        <dbReference type="ARBA" id="ARBA00022898"/>
    </source>
</evidence>
<dbReference type="PANTHER" id="PTHR46383">
    <property type="entry name" value="ASPARTATE AMINOTRANSFERASE"/>
    <property type="match status" value="1"/>
</dbReference>
<evidence type="ECO:0000256" key="1">
    <source>
        <dbReference type="ARBA" id="ARBA00001933"/>
    </source>
</evidence>
<dbReference type="Proteomes" id="UP000597206">
    <property type="component" value="Unassembled WGS sequence"/>
</dbReference>
<dbReference type="RefSeq" id="WP_196124724.1">
    <property type="nucleotide sequence ID" value="NZ_JADPMR010000004.1"/>
</dbReference>
<evidence type="ECO:0000313" key="8">
    <source>
        <dbReference type="EMBL" id="MBF9002864.1"/>
    </source>
</evidence>
<protein>
    <recommendedName>
        <fullName evidence="6">Aminotransferase</fullName>
        <ecNumber evidence="6">2.6.1.-</ecNumber>
    </recommendedName>
</protein>
<keyword evidence="3 6" id="KW-0032">Aminotransferase</keyword>
<comment type="caution">
    <text evidence="8">The sequence shown here is derived from an EMBL/GenBank/DDBJ whole genome shotgun (WGS) entry which is preliminary data.</text>
</comment>
<feature type="domain" description="Aminotransferase class I/classII large" evidence="7">
    <location>
        <begin position="52"/>
        <end position="391"/>
    </location>
</feature>
<comment type="cofactor">
    <cofactor evidence="1 6">
        <name>pyridoxal 5'-phosphate</name>
        <dbReference type="ChEBI" id="CHEBI:597326"/>
    </cofactor>
</comment>
<name>A0ABS0GK62_9VIBR</name>
<gene>
    <name evidence="8" type="ORF">I1A42_20515</name>
</gene>